<evidence type="ECO:0000256" key="3">
    <source>
        <dbReference type="ARBA" id="ARBA00023002"/>
    </source>
</evidence>
<dbReference type="EMBL" id="CP120682">
    <property type="protein sequence ID" value="WKN39327.1"/>
    <property type="molecule type" value="Genomic_DNA"/>
</dbReference>
<reference evidence="8" key="2">
    <citation type="journal article" date="2024" name="Antonie Van Leeuwenhoek">
        <title>Roseihalotalea indica gen. nov., sp. nov., a halophilic Bacteroidetes from mesopelagic Southwest Indian Ocean with higher carbohydrate metabolic potential.</title>
        <authorList>
            <person name="Chen B."/>
            <person name="Zhang M."/>
            <person name="Lin D."/>
            <person name="Ye J."/>
            <person name="Tang K."/>
        </authorList>
    </citation>
    <scope>NUCLEOTIDE SEQUENCE</scope>
    <source>
        <strain evidence="8">TK19036</strain>
    </source>
</reference>
<protein>
    <recommendedName>
        <fullName evidence="6">2-oxoadipate dioxygenase/decarboxylase</fullName>
        <ecNumber evidence="6">1.13.11.93</ecNumber>
    </recommendedName>
    <alternativeName>
        <fullName evidence="7">2-hydroxyglutarate synthase</fullName>
    </alternativeName>
</protein>
<evidence type="ECO:0000256" key="5">
    <source>
        <dbReference type="ARBA" id="ARBA00035013"/>
    </source>
</evidence>
<keyword evidence="4" id="KW-0408">Iron</keyword>
<evidence type="ECO:0000256" key="1">
    <source>
        <dbReference type="ARBA" id="ARBA00001954"/>
    </source>
</evidence>
<dbReference type="EC" id="1.13.11.93" evidence="6"/>
<name>A0AA49JJA7_9BACT</name>
<evidence type="ECO:0000256" key="7">
    <source>
        <dbReference type="ARBA" id="ARBA00035045"/>
    </source>
</evidence>
<comment type="cofactor">
    <cofactor evidence="1">
        <name>Fe(2+)</name>
        <dbReference type="ChEBI" id="CHEBI:29033"/>
    </cofactor>
</comment>
<organism evidence="8">
    <name type="scientific">Roseihalotalea indica</name>
    <dbReference type="NCBI Taxonomy" id="2867963"/>
    <lineage>
        <taxon>Bacteria</taxon>
        <taxon>Pseudomonadati</taxon>
        <taxon>Bacteroidota</taxon>
        <taxon>Cytophagia</taxon>
        <taxon>Cytophagales</taxon>
        <taxon>Catalimonadaceae</taxon>
        <taxon>Roseihalotalea</taxon>
    </lineage>
</organism>
<keyword evidence="2" id="KW-0223">Dioxygenase</keyword>
<proteinExistence type="inferred from homology"/>
<accession>A0AA49JJA7</accession>
<dbReference type="InterPro" id="IPR009770">
    <property type="entry name" value="HGLS"/>
</dbReference>
<keyword evidence="3" id="KW-0560">Oxidoreductase</keyword>
<dbReference type="PANTHER" id="PTHR31136">
    <property type="entry name" value="DUF1338 DOMAIN-CONTAINING PROTEIN"/>
    <property type="match status" value="1"/>
</dbReference>
<dbReference type="CDD" id="cd16350">
    <property type="entry name" value="VOC_like"/>
    <property type="match status" value="1"/>
</dbReference>
<dbReference type="SMART" id="SM01150">
    <property type="entry name" value="DUF1338"/>
    <property type="match status" value="1"/>
</dbReference>
<dbReference type="PANTHER" id="PTHR31136:SF5">
    <property type="entry name" value="2-OXOADIPATE DIOXYGENASE_DECARBOXYLASE, CHLOROPLASTIC"/>
    <property type="match status" value="1"/>
</dbReference>
<sequence>MSITTLPDLLDKMWKDYTAMNPQALKIYNLFLERGDRVQNDHIALRTFNHPKVNVDALAQSFLKGGYAYQQDYHFTEKKLYAKHFEHPDEQMPKIFISELKLEEFDDELQATVNSLLEQVPDDASQQFDFCSNGRPWEVSYETYEKLRAKSEYAAWMAAHGYRPNHFTVFVNGLTSFKDIREVNEFIKQNGFKMNDSGGEVKGSKDVFLEQSSTLADTVEVNFTDGTQAVPACYYEFAQRYPTSDGNLYQGFVAKSADKIFESTNKGQ</sequence>
<reference evidence="8" key="1">
    <citation type="journal article" date="2023" name="Comput. Struct. Biotechnol. J.">
        <title>Discovery of a novel marine Bacteroidetes with a rich repertoire of carbohydrate-active enzymes.</title>
        <authorList>
            <person name="Chen B."/>
            <person name="Liu G."/>
            <person name="Chen Q."/>
            <person name="Wang H."/>
            <person name="Liu L."/>
            <person name="Tang K."/>
        </authorList>
    </citation>
    <scope>NUCLEOTIDE SEQUENCE</scope>
    <source>
        <strain evidence="8">TK19036</strain>
    </source>
</reference>
<dbReference type="GO" id="GO:0051213">
    <property type="term" value="F:dioxygenase activity"/>
    <property type="evidence" value="ECO:0007669"/>
    <property type="project" value="UniProtKB-KW"/>
</dbReference>
<dbReference type="AlphaFoldDB" id="A0AA49JJA7"/>
<evidence type="ECO:0000313" key="8">
    <source>
        <dbReference type="EMBL" id="WKN39327.1"/>
    </source>
</evidence>
<dbReference type="Gene3D" id="3.10.180.50">
    <property type="match status" value="1"/>
</dbReference>
<comment type="similarity">
    <text evidence="5">Belongs to the 2-oxoadipate dioxygenase/decarboxylase family.</text>
</comment>
<evidence type="ECO:0000256" key="4">
    <source>
        <dbReference type="ARBA" id="ARBA00023004"/>
    </source>
</evidence>
<gene>
    <name evidence="8" type="ORF">K4G66_11560</name>
</gene>
<dbReference type="Pfam" id="PF07063">
    <property type="entry name" value="HGLS"/>
    <property type="match status" value="1"/>
</dbReference>
<evidence type="ECO:0000256" key="2">
    <source>
        <dbReference type="ARBA" id="ARBA00022964"/>
    </source>
</evidence>
<evidence type="ECO:0000256" key="6">
    <source>
        <dbReference type="ARBA" id="ARBA00035023"/>
    </source>
</evidence>